<feature type="compositionally biased region" description="Polar residues" evidence="1">
    <location>
        <begin position="93"/>
        <end position="104"/>
    </location>
</feature>
<reference evidence="2" key="1">
    <citation type="journal article" date="2020" name="Cell">
        <title>Large-Scale Comparative Analyses of Tick Genomes Elucidate Their Genetic Diversity and Vector Capacities.</title>
        <authorList>
            <consortium name="Tick Genome and Microbiome Consortium (TIGMIC)"/>
            <person name="Jia N."/>
            <person name="Wang J."/>
            <person name="Shi W."/>
            <person name="Du L."/>
            <person name="Sun Y."/>
            <person name="Zhan W."/>
            <person name="Jiang J.F."/>
            <person name="Wang Q."/>
            <person name="Zhang B."/>
            <person name="Ji P."/>
            <person name="Bell-Sakyi L."/>
            <person name="Cui X.M."/>
            <person name="Yuan T.T."/>
            <person name="Jiang B.G."/>
            <person name="Yang W.F."/>
            <person name="Lam T.T."/>
            <person name="Chang Q.C."/>
            <person name="Ding S.J."/>
            <person name="Wang X.J."/>
            <person name="Zhu J.G."/>
            <person name="Ruan X.D."/>
            <person name="Zhao L."/>
            <person name="Wei J.T."/>
            <person name="Ye R.Z."/>
            <person name="Que T.C."/>
            <person name="Du C.H."/>
            <person name="Zhou Y.H."/>
            <person name="Cheng J.X."/>
            <person name="Dai P.F."/>
            <person name="Guo W.B."/>
            <person name="Han X.H."/>
            <person name="Huang E.J."/>
            <person name="Li L.F."/>
            <person name="Wei W."/>
            <person name="Gao Y.C."/>
            <person name="Liu J.Z."/>
            <person name="Shao H.Z."/>
            <person name="Wang X."/>
            <person name="Wang C.C."/>
            <person name="Yang T.C."/>
            <person name="Huo Q.B."/>
            <person name="Li W."/>
            <person name="Chen H.Y."/>
            <person name="Chen S.E."/>
            <person name="Zhou L.G."/>
            <person name="Ni X.B."/>
            <person name="Tian J.H."/>
            <person name="Sheng Y."/>
            <person name="Liu T."/>
            <person name="Pan Y.S."/>
            <person name="Xia L.Y."/>
            <person name="Li J."/>
            <person name="Zhao F."/>
            <person name="Cao W.C."/>
        </authorList>
    </citation>
    <scope>NUCLEOTIDE SEQUENCE</scope>
    <source>
        <strain evidence="2">Rmic-2018</strain>
    </source>
</reference>
<name>A0A9J6DSB6_RHIMP</name>
<evidence type="ECO:0000256" key="1">
    <source>
        <dbReference type="SAM" id="MobiDB-lite"/>
    </source>
</evidence>
<evidence type="ECO:0000313" key="3">
    <source>
        <dbReference type="Proteomes" id="UP000821866"/>
    </source>
</evidence>
<feature type="region of interest" description="Disordered" evidence="1">
    <location>
        <begin position="129"/>
        <end position="169"/>
    </location>
</feature>
<comment type="caution">
    <text evidence="2">The sequence shown here is derived from an EMBL/GenBank/DDBJ whole genome shotgun (WGS) entry which is preliminary data.</text>
</comment>
<accession>A0A9J6DSB6</accession>
<dbReference type="Proteomes" id="UP000821866">
    <property type="component" value="Unassembled WGS sequence"/>
</dbReference>
<organism evidence="2 3">
    <name type="scientific">Rhipicephalus microplus</name>
    <name type="common">Cattle tick</name>
    <name type="synonym">Boophilus microplus</name>
    <dbReference type="NCBI Taxonomy" id="6941"/>
    <lineage>
        <taxon>Eukaryota</taxon>
        <taxon>Metazoa</taxon>
        <taxon>Ecdysozoa</taxon>
        <taxon>Arthropoda</taxon>
        <taxon>Chelicerata</taxon>
        <taxon>Arachnida</taxon>
        <taxon>Acari</taxon>
        <taxon>Parasitiformes</taxon>
        <taxon>Ixodida</taxon>
        <taxon>Ixodoidea</taxon>
        <taxon>Ixodidae</taxon>
        <taxon>Rhipicephalinae</taxon>
        <taxon>Rhipicephalus</taxon>
        <taxon>Boophilus</taxon>
    </lineage>
</organism>
<dbReference type="AlphaFoldDB" id="A0A9J6DSB6"/>
<gene>
    <name evidence="2" type="ORF">HPB51_001058</name>
</gene>
<proteinExistence type="predicted"/>
<feature type="region of interest" description="Disordered" evidence="1">
    <location>
        <begin position="59"/>
        <end position="110"/>
    </location>
</feature>
<sequence>MRFVRVARPRRLCVAVAVLYLLVVLASDRKQQRRLIPVQLPGSPASVKVIMRPKMVDRQLGIPPPQPRASEEAHTAKQHTPESLIKEDRPPDSRTTGDVASSQKVGEPPELPARAVGFACSRSGSHALVSAASSRRLRVGASADNRERSAELSVSTGRGFRKQVQPRAG</sequence>
<reference evidence="2" key="2">
    <citation type="submission" date="2021-09" db="EMBL/GenBank/DDBJ databases">
        <authorList>
            <person name="Jia N."/>
            <person name="Wang J."/>
            <person name="Shi W."/>
            <person name="Du L."/>
            <person name="Sun Y."/>
            <person name="Zhan W."/>
            <person name="Jiang J."/>
            <person name="Wang Q."/>
            <person name="Zhang B."/>
            <person name="Ji P."/>
            <person name="Sakyi L.B."/>
            <person name="Cui X."/>
            <person name="Yuan T."/>
            <person name="Jiang B."/>
            <person name="Yang W."/>
            <person name="Lam T.T.-Y."/>
            <person name="Chang Q."/>
            <person name="Ding S."/>
            <person name="Wang X."/>
            <person name="Zhu J."/>
            <person name="Ruan X."/>
            <person name="Zhao L."/>
            <person name="Wei J."/>
            <person name="Que T."/>
            <person name="Du C."/>
            <person name="Cheng J."/>
            <person name="Dai P."/>
            <person name="Han X."/>
            <person name="Huang E."/>
            <person name="Gao Y."/>
            <person name="Liu J."/>
            <person name="Shao H."/>
            <person name="Ye R."/>
            <person name="Li L."/>
            <person name="Wei W."/>
            <person name="Wang X."/>
            <person name="Wang C."/>
            <person name="Huo Q."/>
            <person name="Li W."/>
            <person name="Guo W."/>
            <person name="Chen H."/>
            <person name="Chen S."/>
            <person name="Zhou L."/>
            <person name="Zhou L."/>
            <person name="Ni X."/>
            <person name="Tian J."/>
            <person name="Zhou Y."/>
            <person name="Sheng Y."/>
            <person name="Liu T."/>
            <person name="Pan Y."/>
            <person name="Xia L."/>
            <person name="Li J."/>
            <person name="Zhao F."/>
            <person name="Cao W."/>
        </authorList>
    </citation>
    <scope>NUCLEOTIDE SEQUENCE</scope>
    <source>
        <strain evidence="2">Rmic-2018</strain>
        <tissue evidence="2">Larvae</tissue>
    </source>
</reference>
<evidence type="ECO:0000313" key="2">
    <source>
        <dbReference type="EMBL" id="KAH8024722.1"/>
    </source>
</evidence>
<protein>
    <submittedName>
        <fullName evidence="2">Uncharacterized protein</fullName>
    </submittedName>
</protein>
<dbReference type="EMBL" id="JABSTU010000007">
    <property type="protein sequence ID" value="KAH8024722.1"/>
    <property type="molecule type" value="Genomic_DNA"/>
</dbReference>
<keyword evidence="3" id="KW-1185">Reference proteome</keyword>